<reference evidence="2 3" key="1">
    <citation type="submission" date="2018-07" db="EMBL/GenBank/DDBJ databases">
        <title>Genome sequencing of oomycete isolates from Chile give support for New Zealand origin for Phytophthora kernoviae and make available the first Nothophytophthora sp. genome.</title>
        <authorList>
            <person name="Studholme D.J."/>
            <person name="Sanfuentes E."/>
            <person name="Panda P."/>
            <person name="Hill R."/>
            <person name="Sambles C."/>
            <person name="Grant M."/>
            <person name="Williams N.M."/>
            <person name="Mcdougal R.L."/>
        </authorList>
    </citation>
    <scope>NUCLEOTIDE SEQUENCE [LARGE SCALE GENOMIC DNA]</scope>
    <source>
        <strain evidence="2">Chile6</strain>
    </source>
</reference>
<proteinExistence type="predicted"/>
<dbReference type="Proteomes" id="UP000277300">
    <property type="component" value="Unassembled WGS sequence"/>
</dbReference>
<dbReference type="OrthoDB" id="5403181at2759"/>
<comment type="caution">
    <text evidence="2">The sequence shown here is derived from an EMBL/GenBank/DDBJ whole genome shotgun (WGS) entry which is preliminary data.</text>
</comment>
<feature type="compositionally biased region" description="Polar residues" evidence="1">
    <location>
        <begin position="139"/>
        <end position="167"/>
    </location>
</feature>
<accession>A0A3F2REN7</accession>
<feature type="non-terminal residue" evidence="2">
    <location>
        <position position="199"/>
    </location>
</feature>
<feature type="region of interest" description="Disordered" evidence="1">
    <location>
        <begin position="132"/>
        <end position="172"/>
    </location>
</feature>
<evidence type="ECO:0000256" key="1">
    <source>
        <dbReference type="SAM" id="MobiDB-lite"/>
    </source>
</evidence>
<organism evidence="2 3">
    <name type="scientific">Phytophthora kernoviae</name>
    <dbReference type="NCBI Taxonomy" id="325452"/>
    <lineage>
        <taxon>Eukaryota</taxon>
        <taxon>Sar</taxon>
        <taxon>Stramenopiles</taxon>
        <taxon>Oomycota</taxon>
        <taxon>Peronosporomycetes</taxon>
        <taxon>Peronosporales</taxon>
        <taxon>Peronosporaceae</taxon>
        <taxon>Phytophthora</taxon>
    </lineage>
</organism>
<name>A0A3F2REN7_9STRA</name>
<protein>
    <submittedName>
        <fullName evidence="2">Uncharacterized protein</fullName>
    </submittedName>
</protein>
<gene>
    <name evidence="2" type="ORF">BBP00_00009403</name>
</gene>
<feature type="compositionally biased region" description="Acidic residues" evidence="1">
    <location>
        <begin position="43"/>
        <end position="53"/>
    </location>
</feature>
<feature type="region of interest" description="Disordered" evidence="1">
    <location>
        <begin position="1"/>
        <end position="66"/>
    </location>
</feature>
<dbReference type="AlphaFoldDB" id="A0A3F2REN7"/>
<sequence>MLNSKSDVTSGDPSGAGGATYGSGTSSEIPNMESRPNSLYEVPDSETFSDMDLTDLPHLMRNDDPRRVAMENDRRSLDNGARNSFTDLQRWTENSNLQALAEQDDLSITDEYAVVEPRLSDLLSPLRLEEQQHVDDDASSNSSSQIDWASSLSVDQRPTTAVNSDFESSYPPVSHQVQTASYTDLTDSLFPGNALSESM</sequence>
<evidence type="ECO:0000313" key="3">
    <source>
        <dbReference type="Proteomes" id="UP000277300"/>
    </source>
</evidence>
<feature type="compositionally biased region" description="Polar residues" evidence="1">
    <location>
        <begin position="1"/>
        <end position="12"/>
    </location>
</feature>
<dbReference type="EMBL" id="MBDO02000645">
    <property type="protein sequence ID" value="RLN53197.1"/>
    <property type="molecule type" value="Genomic_DNA"/>
</dbReference>
<evidence type="ECO:0000313" key="2">
    <source>
        <dbReference type="EMBL" id="RLN53197.1"/>
    </source>
</evidence>